<accession>A0A2X0S1Q7</accession>
<proteinExistence type="predicted"/>
<gene>
    <name evidence="2" type="ORF">BTBSAS_20187</name>
</gene>
<feature type="compositionally biased region" description="Gly residues" evidence="1">
    <location>
        <begin position="1"/>
        <end position="18"/>
    </location>
</feature>
<dbReference type="EMBL" id="OUNC01000012">
    <property type="protein sequence ID" value="SPP28317.1"/>
    <property type="molecule type" value="Genomic_DNA"/>
</dbReference>
<feature type="compositionally biased region" description="Polar residues" evidence="1">
    <location>
        <begin position="62"/>
        <end position="74"/>
    </location>
</feature>
<evidence type="ECO:0000313" key="2">
    <source>
        <dbReference type="EMBL" id="SPP28317.1"/>
    </source>
</evidence>
<organism evidence="2 3">
    <name type="scientific">Brochothrix thermosphacta</name>
    <name type="common">Microbacterium thermosphactum</name>
    <dbReference type="NCBI Taxonomy" id="2756"/>
    <lineage>
        <taxon>Bacteria</taxon>
        <taxon>Bacillati</taxon>
        <taxon>Bacillota</taxon>
        <taxon>Bacilli</taxon>
        <taxon>Bacillales</taxon>
        <taxon>Listeriaceae</taxon>
        <taxon>Brochothrix</taxon>
    </lineage>
</organism>
<feature type="region of interest" description="Disordered" evidence="1">
    <location>
        <begin position="1"/>
        <end position="74"/>
    </location>
</feature>
<protein>
    <submittedName>
        <fullName evidence="2">Uncharacterized protein</fullName>
    </submittedName>
</protein>
<evidence type="ECO:0000313" key="3">
    <source>
        <dbReference type="Proteomes" id="UP000270190"/>
    </source>
</evidence>
<reference evidence="3" key="1">
    <citation type="submission" date="2018-04" db="EMBL/GenBank/DDBJ databases">
        <authorList>
            <person name="Illikoud N."/>
        </authorList>
    </citation>
    <scope>NUCLEOTIDE SEQUENCE [LARGE SCALE GENOMIC DNA]</scope>
</reference>
<sequence>MDGSGGAPMAPKGGGLGGRAPIPKPKPKPKPKKEHQVVSSYNNALKKGQKTNSHKVTHATKFKNNISTSGKSYSSADLFRNNKLEIRR</sequence>
<dbReference type="AlphaFoldDB" id="A0A2X0S1Q7"/>
<dbReference type="Proteomes" id="UP000270190">
    <property type="component" value="Unassembled WGS sequence"/>
</dbReference>
<name>A0A2X0S1Q7_BROTH</name>
<evidence type="ECO:0000256" key="1">
    <source>
        <dbReference type="SAM" id="MobiDB-lite"/>
    </source>
</evidence>
<feature type="compositionally biased region" description="Basic residues" evidence="1">
    <location>
        <begin position="47"/>
        <end position="61"/>
    </location>
</feature>